<evidence type="ECO:0000313" key="3">
    <source>
        <dbReference type="Proteomes" id="UP001481413"/>
    </source>
</evidence>
<accession>A0ABP9ZYD6</accession>
<dbReference type="EMBL" id="BAABWH010000003">
    <property type="protein sequence ID" value="GAA6145157.1"/>
    <property type="molecule type" value="Genomic_DNA"/>
</dbReference>
<protein>
    <submittedName>
        <fullName evidence="2">Uncharacterized protein</fullName>
    </submittedName>
</protein>
<comment type="caution">
    <text evidence="2">The sequence shown here is derived from an EMBL/GenBank/DDBJ whole genome shotgun (WGS) entry which is preliminary data.</text>
</comment>
<gene>
    <name evidence="2" type="ORF">NBRC116585_12750</name>
</gene>
<keyword evidence="3" id="KW-1185">Reference proteome</keyword>
<dbReference type="Proteomes" id="UP001481413">
    <property type="component" value="Unassembled WGS sequence"/>
</dbReference>
<sequence>MKNKEEPKDLLAELEMLQRVLDNPTSSNAPDDDIPLLDDLFEGDIPTVNEPAGLDLSSIPTVSDIPTVTDIPKVADIPTVNDVASEPSSLRPVPVVSKTPVDTVAPAQESDTDSALGKLSPLNQILDKINRSQETEPAPIPSVATHSESKLSSKRAELDANMAETTASLTSLLQRERMVDELVEELMPMIKSRLRARVRDMLSGKEDS</sequence>
<feature type="region of interest" description="Disordered" evidence="1">
    <location>
        <begin position="83"/>
        <end position="159"/>
    </location>
</feature>
<dbReference type="RefSeq" id="WP_353294099.1">
    <property type="nucleotide sequence ID" value="NZ_BAABWH010000003.1"/>
</dbReference>
<evidence type="ECO:0000256" key="1">
    <source>
        <dbReference type="SAM" id="MobiDB-lite"/>
    </source>
</evidence>
<feature type="compositionally biased region" description="Basic and acidic residues" evidence="1">
    <location>
        <begin position="147"/>
        <end position="158"/>
    </location>
</feature>
<reference evidence="2 3" key="1">
    <citation type="submission" date="2024-04" db="EMBL/GenBank/DDBJ databases">
        <title>Draft genome sequence of Thalassolituus maritimus NBRC 116585.</title>
        <authorList>
            <person name="Miyakawa T."/>
            <person name="Kusuya Y."/>
            <person name="Miura T."/>
        </authorList>
    </citation>
    <scope>NUCLEOTIDE SEQUENCE [LARGE SCALE GENOMIC DNA]</scope>
    <source>
        <strain evidence="2 3">5NW40-0001</strain>
    </source>
</reference>
<evidence type="ECO:0000313" key="2">
    <source>
        <dbReference type="EMBL" id="GAA6145157.1"/>
    </source>
</evidence>
<proteinExistence type="predicted"/>
<name>A0ABP9ZYD6_9GAMM</name>
<organism evidence="2 3">
    <name type="scientific">Thalassolituus maritimus</name>
    <dbReference type="NCBI Taxonomy" id="484498"/>
    <lineage>
        <taxon>Bacteria</taxon>
        <taxon>Pseudomonadati</taxon>
        <taxon>Pseudomonadota</taxon>
        <taxon>Gammaproteobacteria</taxon>
        <taxon>Oceanospirillales</taxon>
        <taxon>Oceanospirillaceae</taxon>
        <taxon>Thalassolituus</taxon>
    </lineage>
</organism>